<dbReference type="Proteomes" id="UP001556367">
    <property type="component" value="Unassembled WGS sequence"/>
</dbReference>
<evidence type="ECO:0000313" key="1">
    <source>
        <dbReference type="EMBL" id="KAL0954906.1"/>
    </source>
</evidence>
<gene>
    <name evidence="1" type="ORF">HGRIS_003838</name>
</gene>
<evidence type="ECO:0000313" key="2">
    <source>
        <dbReference type="Proteomes" id="UP001556367"/>
    </source>
</evidence>
<protein>
    <submittedName>
        <fullName evidence="1">Uncharacterized protein</fullName>
    </submittedName>
</protein>
<accession>A0ABR3JH56</accession>
<reference evidence="2" key="1">
    <citation type="submission" date="2024-06" db="EMBL/GenBank/DDBJ databases">
        <title>Multi-omics analyses provide insights into the biosynthesis of the anticancer antibiotic pleurotin in Hohenbuehelia grisea.</title>
        <authorList>
            <person name="Weaver J.A."/>
            <person name="Alberti F."/>
        </authorList>
    </citation>
    <scope>NUCLEOTIDE SEQUENCE [LARGE SCALE GENOMIC DNA]</scope>
    <source>
        <strain evidence="2">T-177</strain>
    </source>
</reference>
<proteinExistence type="predicted"/>
<organism evidence="1 2">
    <name type="scientific">Hohenbuehelia grisea</name>
    <dbReference type="NCBI Taxonomy" id="104357"/>
    <lineage>
        <taxon>Eukaryota</taxon>
        <taxon>Fungi</taxon>
        <taxon>Dikarya</taxon>
        <taxon>Basidiomycota</taxon>
        <taxon>Agaricomycotina</taxon>
        <taxon>Agaricomycetes</taxon>
        <taxon>Agaricomycetidae</taxon>
        <taxon>Agaricales</taxon>
        <taxon>Pleurotineae</taxon>
        <taxon>Pleurotaceae</taxon>
        <taxon>Hohenbuehelia</taxon>
    </lineage>
</organism>
<comment type="caution">
    <text evidence="1">The sequence shown here is derived from an EMBL/GenBank/DDBJ whole genome shotgun (WGS) entry which is preliminary data.</text>
</comment>
<name>A0ABR3JH56_9AGAR</name>
<dbReference type="EMBL" id="JASNQZ010000007">
    <property type="protein sequence ID" value="KAL0954906.1"/>
    <property type="molecule type" value="Genomic_DNA"/>
</dbReference>
<keyword evidence="2" id="KW-1185">Reference proteome</keyword>
<sequence>MANQNPAPVLVPPPSSHPLVLVENSRTTRDIYMQEFHLHYPDVYVSPRHDLDVLLLYTLVQGNPVLAWDGRRNVVDWLDDALELLLGPYEDKVSGYDHIMAWWKPILDAPHAIQVGTKPLPGTRDGHLIQVLPIPGSVYSVRLFPGNEFQRFELRAVGNPAKPWLPRGELLSLGKVLGLQDVPEDVIFTIPLRVGWVQAPLDAIVLN</sequence>